<organism evidence="2 3">
    <name type="scientific">Aldrovandia affinis</name>
    <dbReference type="NCBI Taxonomy" id="143900"/>
    <lineage>
        <taxon>Eukaryota</taxon>
        <taxon>Metazoa</taxon>
        <taxon>Chordata</taxon>
        <taxon>Craniata</taxon>
        <taxon>Vertebrata</taxon>
        <taxon>Euteleostomi</taxon>
        <taxon>Actinopterygii</taxon>
        <taxon>Neopterygii</taxon>
        <taxon>Teleostei</taxon>
        <taxon>Notacanthiformes</taxon>
        <taxon>Halosauridae</taxon>
        <taxon>Aldrovandia</taxon>
    </lineage>
</organism>
<dbReference type="EMBL" id="JAINUG010000185">
    <property type="protein sequence ID" value="KAJ8389201.1"/>
    <property type="molecule type" value="Genomic_DNA"/>
</dbReference>
<proteinExistence type="predicted"/>
<accession>A0AAD7W9T0</accession>
<evidence type="ECO:0000256" key="1">
    <source>
        <dbReference type="SAM" id="MobiDB-lite"/>
    </source>
</evidence>
<evidence type="ECO:0000313" key="2">
    <source>
        <dbReference type="EMBL" id="KAJ8389201.1"/>
    </source>
</evidence>
<feature type="region of interest" description="Disordered" evidence="1">
    <location>
        <begin position="38"/>
        <end position="103"/>
    </location>
</feature>
<dbReference type="AlphaFoldDB" id="A0AAD7W9T0"/>
<keyword evidence="3" id="KW-1185">Reference proteome</keyword>
<evidence type="ECO:0000313" key="3">
    <source>
        <dbReference type="Proteomes" id="UP001221898"/>
    </source>
</evidence>
<reference evidence="2" key="1">
    <citation type="journal article" date="2023" name="Science">
        <title>Genome structures resolve the early diversification of teleost fishes.</title>
        <authorList>
            <person name="Parey E."/>
            <person name="Louis A."/>
            <person name="Montfort J."/>
            <person name="Bouchez O."/>
            <person name="Roques C."/>
            <person name="Iampietro C."/>
            <person name="Lluch J."/>
            <person name="Castinel A."/>
            <person name="Donnadieu C."/>
            <person name="Desvignes T."/>
            <person name="Floi Bucao C."/>
            <person name="Jouanno E."/>
            <person name="Wen M."/>
            <person name="Mejri S."/>
            <person name="Dirks R."/>
            <person name="Jansen H."/>
            <person name="Henkel C."/>
            <person name="Chen W.J."/>
            <person name="Zahm M."/>
            <person name="Cabau C."/>
            <person name="Klopp C."/>
            <person name="Thompson A.W."/>
            <person name="Robinson-Rechavi M."/>
            <person name="Braasch I."/>
            <person name="Lecointre G."/>
            <person name="Bobe J."/>
            <person name="Postlethwait J.H."/>
            <person name="Berthelot C."/>
            <person name="Roest Crollius H."/>
            <person name="Guiguen Y."/>
        </authorList>
    </citation>
    <scope>NUCLEOTIDE SEQUENCE</scope>
    <source>
        <strain evidence="2">NC1722</strain>
    </source>
</reference>
<name>A0AAD7W9T0_9TELE</name>
<dbReference type="Proteomes" id="UP001221898">
    <property type="component" value="Unassembled WGS sequence"/>
</dbReference>
<protein>
    <submittedName>
        <fullName evidence="2">Uncharacterized protein</fullName>
    </submittedName>
</protein>
<sequence length="103" mass="10937">MAGNLLFLYIGGLGGNETLPGDRRLFTGEAGAIACPPAIKVQEKRESGHHRARAQTQPDKRTPSGGWRVSAPDARQALRQRSPDSTVTPALGPPAAEESRPVI</sequence>
<comment type="caution">
    <text evidence="2">The sequence shown here is derived from an EMBL/GenBank/DDBJ whole genome shotgun (WGS) entry which is preliminary data.</text>
</comment>
<gene>
    <name evidence="2" type="ORF">AAFF_G00122210</name>
</gene>